<dbReference type="Proteomes" id="UP000297245">
    <property type="component" value="Unassembled WGS sequence"/>
</dbReference>
<name>A0A4S8L423_DENBC</name>
<evidence type="ECO:0000313" key="1">
    <source>
        <dbReference type="EMBL" id="THU83287.1"/>
    </source>
</evidence>
<organism evidence="1 2">
    <name type="scientific">Dendrothele bispora (strain CBS 962.96)</name>
    <dbReference type="NCBI Taxonomy" id="1314807"/>
    <lineage>
        <taxon>Eukaryota</taxon>
        <taxon>Fungi</taxon>
        <taxon>Dikarya</taxon>
        <taxon>Basidiomycota</taxon>
        <taxon>Agaricomycotina</taxon>
        <taxon>Agaricomycetes</taxon>
        <taxon>Agaricomycetidae</taxon>
        <taxon>Agaricales</taxon>
        <taxon>Agaricales incertae sedis</taxon>
        <taxon>Dendrothele</taxon>
    </lineage>
</organism>
<evidence type="ECO:0000313" key="2">
    <source>
        <dbReference type="Proteomes" id="UP000297245"/>
    </source>
</evidence>
<dbReference type="EMBL" id="ML179673">
    <property type="protein sequence ID" value="THU83287.1"/>
    <property type="molecule type" value="Genomic_DNA"/>
</dbReference>
<proteinExistence type="predicted"/>
<reference evidence="1 2" key="1">
    <citation type="journal article" date="2019" name="Nat. Ecol. Evol.">
        <title>Megaphylogeny resolves global patterns of mushroom evolution.</title>
        <authorList>
            <person name="Varga T."/>
            <person name="Krizsan K."/>
            <person name="Foldi C."/>
            <person name="Dima B."/>
            <person name="Sanchez-Garcia M."/>
            <person name="Sanchez-Ramirez S."/>
            <person name="Szollosi G.J."/>
            <person name="Szarkandi J.G."/>
            <person name="Papp V."/>
            <person name="Albert L."/>
            <person name="Andreopoulos W."/>
            <person name="Angelini C."/>
            <person name="Antonin V."/>
            <person name="Barry K.W."/>
            <person name="Bougher N.L."/>
            <person name="Buchanan P."/>
            <person name="Buyck B."/>
            <person name="Bense V."/>
            <person name="Catcheside P."/>
            <person name="Chovatia M."/>
            <person name="Cooper J."/>
            <person name="Damon W."/>
            <person name="Desjardin D."/>
            <person name="Finy P."/>
            <person name="Geml J."/>
            <person name="Haridas S."/>
            <person name="Hughes K."/>
            <person name="Justo A."/>
            <person name="Karasinski D."/>
            <person name="Kautmanova I."/>
            <person name="Kiss B."/>
            <person name="Kocsube S."/>
            <person name="Kotiranta H."/>
            <person name="LaButti K.M."/>
            <person name="Lechner B.E."/>
            <person name="Liimatainen K."/>
            <person name="Lipzen A."/>
            <person name="Lukacs Z."/>
            <person name="Mihaltcheva S."/>
            <person name="Morgado L.N."/>
            <person name="Niskanen T."/>
            <person name="Noordeloos M.E."/>
            <person name="Ohm R.A."/>
            <person name="Ortiz-Santana B."/>
            <person name="Ovrebo C."/>
            <person name="Racz N."/>
            <person name="Riley R."/>
            <person name="Savchenko A."/>
            <person name="Shiryaev A."/>
            <person name="Soop K."/>
            <person name="Spirin V."/>
            <person name="Szebenyi C."/>
            <person name="Tomsovsky M."/>
            <person name="Tulloss R.E."/>
            <person name="Uehling J."/>
            <person name="Grigoriev I.V."/>
            <person name="Vagvolgyi C."/>
            <person name="Papp T."/>
            <person name="Martin F.M."/>
            <person name="Miettinen O."/>
            <person name="Hibbett D.S."/>
            <person name="Nagy L.G."/>
        </authorList>
    </citation>
    <scope>NUCLEOTIDE SEQUENCE [LARGE SCALE GENOMIC DNA]</scope>
    <source>
        <strain evidence="1 2">CBS 962.96</strain>
    </source>
</reference>
<sequence>MPPNTPHVVLTTKHALCVGQHFISVGRIRDSVIGSWFTLFCRWLTNTAHSSYRRSLVFILAFWCRTMVIKENRYLEKVKNPSERPLHTPDITKFRELNDVLILINWVDLGTLQVPERYGKQGANEKDCLLFAFGSRSAWRLLEWLSKTVHIKIEAGSGEAEIMDVLRYRKQLLAQQAAALVKLAPKRKDIEHLVKDQTVCKEDFQRGIDKDFLSVKDQDWVEEFGRAWKRWTESSWDSLSPWSEVPQSGIFSVVAQPMPESMALDCMQWEAKLYYAGRVGEFDE</sequence>
<accession>A0A4S8L423</accession>
<dbReference type="OrthoDB" id="3270451at2759"/>
<protein>
    <submittedName>
        <fullName evidence="1">Uncharacterized protein</fullName>
    </submittedName>
</protein>
<gene>
    <name evidence="1" type="ORF">K435DRAFT_871449</name>
</gene>
<keyword evidence="2" id="KW-1185">Reference proteome</keyword>
<dbReference type="AlphaFoldDB" id="A0A4S8L423"/>